<proteinExistence type="inferred from homology"/>
<evidence type="ECO:0000256" key="1">
    <source>
        <dbReference type="ARBA" id="ARBA00005422"/>
    </source>
</evidence>
<keyword evidence="6" id="KW-1185">Reference proteome</keyword>
<dbReference type="PIRSF" id="PIRSF037511">
    <property type="entry name" value="Transl_init_SUI1_pro"/>
    <property type="match status" value="1"/>
</dbReference>
<dbReference type="InterPro" id="IPR005872">
    <property type="entry name" value="SUI1_arc_bac"/>
</dbReference>
<dbReference type="GO" id="GO:0003743">
    <property type="term" value="F:translation initiation factor activity"/>
    <property type="evidence" value="ECO:0007669"/>
    <property type="project" value="UniProtKB-KW"/>
</dbReference>
<dbReference type="EMBL" id="RJJR01000008">
    <property type="protein sequence ID" value="RNI36177.1"/>
    <property type="molecule type" value="Genomic_DNA"/>
</dbReference>
<comment type="caution">
    <text evidence="5">The sequence shown here is derived from an EMBL/GenBank/DDBJ whole genome shotgun (WGS) entry which is preliminary data.</text>
</comment>
<keyword evidence="5" id="KW-0396">Initiation factor</keyword>
<gene>
    <name evidence="5" type="ORF">EFY79_10845</name>
</gene>
<dbReference type="PANTHER" id="PTHR12789:SF0">
    <property type="entry name" value="DENSITY-REGULATED PROTEIN"/>
    <property type="match status" value="1"/>
</dbReference>
<dbReference type="InterPro" id="IPR050318">
    <property type="entry name" value="DENR/SUI1_TIF"/>
</dbReference>
<reference evidence="5 6" key="1">
    <citation type="submission" date="2018-11" db="EMBL/GenBank/DDBJ databases">
        <title>Draft genome sequence of Ferruginibacter sp. BO-59.</title>
        <authorList>
            <person name="Im W.T."/>
        </authorList>
    </citation>
    <scope>NUCLEOTIDE SEQUENCE [LARGE SCALE GENOMIC DNA]</scope>
    <source>
        <strain evidence="5 6">BO-59</strain>
    </source>
</reference>
<dbReference type="InterPro" id="IPR001950">
    <property type="entry name" value="SUI1"/>
</dbReference>
<evidence type="ECO:0000256" key="3">
    <source>
        <dbReference type="ARBA" id="ARBA00022917"/>
    </source>
</evidence>
<keyword evidence="2" id="KW-0810">Translation regulation</keyword>
<dbReference type="AlphaFoldDB" id="A0A3M9NFV2"/>
<dbReference type="InterPro" id="IPR036877">
    <property type="entry name" value="SUI1_dom_sf"/>
</dbReference>
<keyword evidence="3" id="KW-0648">Protein biosynthesis</keyword>
<evidence type="ECO:0000259" key="4">
    <source>
        <dbReference type="PROSITE" id="PS50296"/>
    </source>
</evidence>
<dbReference type="GO" id="GO:0003729">
    <property type="term" value="F:mRNA binding"/>
    <property type="evidence" value="ECO:0007669"/>
    <property type="project" value="TreeGrafter"/>
</dbReference>
<evidence type="ECO:0000313" key="5">
    <source>
        <dbReference type="EMBL" id="RNI36177.1"/>
    </source>
</evidence>
<evidence type="ECO:0000256" key="2">
    <source>
        <dbReference type="ARBA" id="ARBA00022845"/>
    </source>
</evidence>
<feature type="domain" description="SUI1" evidence="4">
    <location>
        <begin position="40"/>
        <end position="106"/>
    </location>
</feature>
<name>A0A3M9NFV2_9BACT</name>
<dbReference type="GO" id="GO:0002188">
    <property type="term" value="P:translation reinitiation"/>
    <property type="evidence" value="ECO:0007669"/>
    <property type="project" value="TreeGrafter"/>
</dbReference>
<dbReference type="OrthoDB" id="9792915at2"/>
<comment type="similarity">
    <text evidence="1">Belongs to the SUI1 family.</text>
</comment>
<dbReference type="PANTHER" id="PTHR12789">
    <property type="entry name" value="DENSITY-REGULATED PROTEIN HOMOLOG"/>
    <property type="match status" value="1"/>
</dbReference>
<accession>A0A3M9NFV2</accession>
<dbReference type="Gene3D" id="3.30.780.10">
    <property type="entry name" value="SUI1-like domain"/>
    <property type="match status" value="1"/>
</dbReference>
<dbReference type="CDD" id="cd11567">
    <property type="entry name" value="YciH_like"/>
    <property type="match status" value="1"/>
</dbReference>
<dbReference type="PROSITE" id="PS50296">
    <property type="entry name" value="SUI1"/>
    <property type="match status" value="1"/>
</dbReference>
<sequence>MSKKKLYNREGIVYSTAKDFDFFNSEEPEEFLPKEQQRLLISLDKKQRGGKIVSLVKGFSMKEKDIEDLAKQLKSFCGTGGSAKDNEIIIQGDQREKILQWLLKNGYKNSLKV</sequence>
<organism evidence="5 6">
    <name type="scientific">Hanamia caeni</name>
    <dbReference type="NCBI Taxonomy" id="2294116"/>
    <lineage>
        <taxon>Bacteria</taxon>
        <taxon>Pseudomonadati</taxon>
        <taxon>Bacteroidota</taxon>
        <taxon>Chitinophagia</taxon>
        <taxon>Chitinophagales</taxon>
        <taxon>Chitinophagaceae</taxon>
        <taxon>Hanamia</taxon>
    </lineage>
</organism>
<dbReference type="GO" id="GO:0006417">
    <property type="term" value="P:regulation of translation"/>
    <property type="evidence" value="ECO:0007669"/>
    <property type="project" value="UniProtKB-KW"/>
</dbReference>
<dbReference type="RefSeq" id="WP_123120730.1">
    <property type="nucleotide sequence ID" value="NZ_RJJR01000008.1"/>
</dbReference>
<dbReference type="GO" id="GO:0001731">
    <property type="term" value="P:formation of translation preinitiation complex"/>
    <property type="evidence" value="ECO:0007669"/>
    <property type="project" value="TreeGrafter"/>
</dbReference>
<dbReference type="SUPFAM" id="SSF55159">
    <property type="entry name" value="eIF1-like"/>
    <property type="match status" value="1"/>
</dbReference>
<protein>
    <submittedName>
        <fullName evidence="5">Translation initiation factor</fullName>
    </submittedName>
</protein>
<dbReference type="Proteomes" id="UP000267223">
    <property type="component" value="Unassembled WGS sequence"/>
</dbReference>
<evidence type="ECO:0000313" key="6">
    <source>
        <dbReference type="Proteomes" id="UP000267223"/>
    </source>
</evidence>
<dbReference type="Pfam" id="PF01253">
    <property type="entry name" value="SUI1"/>
    <property type="match status" value="1"/>
</dbReference>